<evidence type="ECO:0000256" key="1">
    <source>
        <dbReference type="ARBA" id="ARBA00004141"/>
    </source>
</evidence>
<evidence type="ECO:0000256" key="11">
    <source>
        <dbReference type="SAM" id="Phobius"/>
    </source>
</evidence>
<feature type="compositionally biased region" description="Basic and acidic residues" evidence="10">
    <location>
        <begin position="337"/>
        <end position="349"/>
    </location>
</feature>
<sequence length="566" mass="60319">MRQSATYLPYHEPSIITVLVQSSFILLLNIINIALDQLVYCGLIGQVVLGVAWGTPGAQLLGEEAEHIIVQLGYLGLILLVYEGGLETSASSLQANFLLSAAVAVTGIVFPIALSFLLHRISDATPLQAFAAGAALCSTSLGTTFTILGTSGLSQTRLGVVLTSAAMMDDIVALIMVQVISNLGTTAEASFSPATVVRPVFVSIGLAILVLLGCRFISSPLARRQKGDGYLYRYILRHDLLFIVHTLTLVGFVTTASYVGTSVLFAAYLAGASISWYDSESSSAKVKPVSVEAAASKDGNSREQRAIVGLEGKASTPENRPSAGPRQSPKPTSSPTPKEDCALEDEGSHIVDSPESQQMASEQSSSVLEGNPLEAQTPPETITGPEVYRKYYRGVVDRILRPFFFASIGFSIPVTQMFAGRLIWRGIVYTIPMIFGKLVCGLWLVRFSLLSWKTTSTSKTAQETLQQPLSLYPASMLGLAMVARGEIGFLISSIAESNGIFGTQASVEGAASSSSDIYIVVTWAIALCTMIGPMALGLLVKRVKALRQFERGQASGKDDPLGIWGT</sequence>
<feature type="transmembrane region" description="Helical" evidence="11">
    <location>
        <begin position="14"/>
        <end position="31"/>
    </location>
</feature>
<evidence type="ECO:0000256" key="4">
    <source>
        <dbReference type="ARBA" id="ARBA00022692"/>
    </source>
</evidence>
<dbReference type="InterPro" id="IPR038770">
    <property type="entry name" value="Na+/solute_symporter_sf"/>
</dbReference>
<feature type="transmembrane region" description="Helical" evidence="11">
    <location>
        <begin position="200"/>
        <end position="218"/>
    </location>
</feature>
<evidence type="ECO:0000256" key="6">
    <source>
        <dbReference type="ARBA" id="ARBA00023053"/>
    </source>
</evidence>
<dbReference type="Gene3D" id="1.20.1530.20">
    <property type="match status" value="2"/>
</dbReference>
<feature type="transmembrane region" description="Helical" evidence="11">
    <location>
        <begin position="230"/>
        <end position="252"/>
    </location>
</feature>
<evidence type="ECO:0000313" key="13">
    <source>
        <dbReference type="EMBL" id="KAL0955288.1"/>
    </source>
</evidence>
<dbReference type="Proteomes" id="UP001556367">
    <property type="component" value="Unassembled WGS sequence"/>
</dbReference>
<keyword evidence="7" id="KW-0406">Ion transport</keyword>
<feature type="transmembrane region" description="Helical" evidence="11">
    <location>
        <begin position="129"/>
        <end position="148"/>
    </location>
</feature>
<proteinExistence type="predicted"/>
<evidence type="ECO:0000256" key="7">
    <source>
        <dbReference type="ARBA" id="ARBA00023065"/>
    </source>
</evidence>
<feature type="transmembrane region" description="Helical" evidence="11">
    <location>
        <begin position="426"/>
        <end position="449"/>
    </location>
</feature>
<name>A0ABR3JIQ1_9AGAR</name>
<feature type="transmembrane region" description="Helical" evidence="11">
    <location>
        <begin position="517"/>
        <end position="540"/>
    </location>
</feature>
<keyword evidence="6" id="KW-0915">Sodium</keyword>
<evidence type="ECO:0000313" key="14">
    <source>
        <dbReference type="Proteomes" id="UP001556367"/>
    </source>
</evidence>
<feature type="transmembrane region" description="Helical" evidence="11">
    <location>
        <begin position="38"/>
        <end position="56"/>
    </location>
</feature>
<evidence type="ECO:0000256" key="5">
    <source>
        <dbReference type="ARBA" id="ARBA00022989"/>
    </source>
</evidence>
<comment type="subcellular location">
    <subcellularLocation>
        <location evidence="1">Membrane</location>
        <topology evidence="1">Multi-pass membrane protein</topology>
    </subcellularLocation>
</comment>
<organism evidence="13 14">
    <name type="scientific">Hohenbuehelia grisea</name>
    <dbReference type="NCBI Taxonomy" id="104357"/>
    <lineage>
        <taxon>Eukaryota</taxon>
        <taxon>Fungi</taxon>
        <taxon>Dikarya</taxon>
        <taxon>Basidiomycota</taxon>
        <taxon>Agaricomycotina</taxon>
        <taxon>Agaricomycetes</taxon>
        <taxon>Agaricomycetidae</taxon>
        <taxon>Agaricales</taxon>
        <taxon>Pleurotineae</taxon>
        <taxon>Pleurotaceae</taxon>
        <taxon>Hohenbuehelia</taxon>
    </lineage>
</organism>
<protein>
    <recommendedName>
        <fullName evidence="12">Cation/H+ exchanger transmembrane domain-containing protein</fullName>
    </recommendedName>
</protein>
<feature type="compositionally biased region" description="Low complexity" evidence="10">
    <location>
        <begin position="353"/>
        <end position="366"/>
    </location>
</feature>
<feature type="domain" description="Cation/H+ exchanger transmembrane" evidence="12">
    <location>
        <begin position="43"/>
        <end position="289"/>
    </location>
</feature>
<accession>A0ABR3JIQ1</accession>
<dbReference type="PANTHER" id="PTHR43562:SF3">
    <property type="entry name" value="SODIUM ION_PROTON EXCHANGER (EUROFUNG)"/>
    <property type="match status" value="1"/>
</dbReference>
<reference evidence="14" key="1">
    <citation type="submission" date="2024-06" db="EMBL/GenBank/DDBJ databases">
        <title>Multi-omics analyses provide insights into the biosynthesis of the anticancer antibiotic pleurotin in Hohenbuehelia grisea.</title>
        <authorList>
            <person name="Weaver J.A."/>
            <person name="Alberti F."/>
        </authorList>
    </citation>
    <scope>NUCLEOTIDE SEQUENCE [LARGE SCALE GENOMIC DNA]</scope>
    <source>
        <strain evidence="14">T-177</strain>
    </source>
</reference>
<gene>
    <name evidence="13" type="ORF">HGRIS_004178</name>
</gene>
<keyword evidence="14" id="KW-1185">Reference proteome</keyword>
<dbReference type="EMBL" id="JASNQZ010000007">
    <property type="protein sequence ID" value="KAL0955288.1"/>
    <property type="molecule type" value="Genomic_DNA"/>
</dbReference>
<keyword evidence="3" id="KW-0050">Antiport</keyword>
<keyword evidence="5 11" id="KW-1133">Transmembrane helix</keyword>
<feature type="transmembrane region" description="Helical" evidence="11">
    <location>
        <begin position="469"/>
        <end position="491"/>
    </location>
</feature>
<evidence type="ECO:0000259" key="12">
    <source>
        <dbReference type="Pfam" id="PF00999"/>
    </source>
</evidence>
<dbReference type="InterPro" id="IPR006153">
    <property type="entry name" value="Cation/H_exchanger_TM"/>
</dbReference>
<evidence type="ECO:0000256" key="10">
    <source>
        <dbReference type="SAM" id="MobiDB-lite"/>
    </source>
</evidence>
<feature type="region of interest" description="Disordered" evidence="10">
    <location>
        <begin position="310"/>
        <end position="381"/>
    </location>
</feature>
<keyword evidence="4 11" id="KW-0812">Transmembrane</keyword>
<dbReference type="PANTHER" id="PTHR43562">
    <property type="entry name" value="NAPA-TYPE SODIUM/HYDROGEN ANTIPORTER"/>
    <property type="match status" value="1"/>
</dbReference>
<comment type="caution">
    <text evidence="13">The sequence shown here is derived from an EMBL/GenBank/DDBJ whole genome shotgun (WGS) entry which is preliminary data.</text>
</comment>
<keyword evidence="9" id="KW-0739">Sodium transport</keyword>
<evidence type="ECO:0000256" key="9">
    <source>
        <dbReference type="ARBA" id="ARBA00023201"/>
    </source>
</evidence>
<feature type="transmembrane region" description="Helical" evidence="11">
    <location>
        <begin position="160"/>
        <end position="180"/>
    </location>
</feature>
<feature type="transmembrane region" description="Helical" evidence="11">
    <location>
        <begin position="68"/>
        <end position="85"/>
    </location>
</feature>
<evidence type="ECO:0000256" key="3">
    <source>
        <dbReference type="ARBA" id="ARBA00022449"/>
    </source>
</evidence>
<keyword evidence="2" id="KW-0813">Transport</keyword>
<keyword evidence="8 11" id="KW-0472">Membrane</keyword>
<dbReference type="Pfam" id="PF00999">
    <property type="entry name" value="Na_H_Exchanger"/>
    <property type="match status" value="1"/>
</dbReference>
<evidence type="ECO:0000256" key="8">
    <source>
        <dbReference type="ARBA" id="ARBA00023136"/>
    </source>
</evidence>
<evidence type="ECO:0000256" key="2">
    <source>
        <dbReference type="ARBA" id="ARBA00022448"/>
    </source>
</evidence>
<feature type="transmembrane region" description="Helical" evidence="11">
    <location>
        <begin position="97"/>
        <end position="117"/>
    </location>
</feature>